<reference evidence="3" key="2">
    <citation type="submission" date="2019-09" db="UniProtKB">
        <authorList>
            <consortium name="WormBaseParasite"/>
        </authorList>
    </citation>
    <scope>IDENTIFICATION</scope>
</reference>
<keyword evidence="2" id="KW-1185">Reference proteome</keyword>
<reference evidence="1 2" key="1">
    <citation type="submission" date="2018-11" db="EMBL/GenBank/DDBJ databases">
        <authorList>
            <consortium name="Pathogen Informatics"/>
        </authorList>
    </citation>
    <scope>NUCLEOTIDE SEQUENCE [LARGE SCALE GENOMIC DNA]</scope>
</reference>
<dbReference type="AlphaFoldDB" id="A0A183FWX8"/>
<accession>A0A183FWX8</accession>
<proteinExistence type="predicted"/>
<dbReference type="WBParaSite" id="HPBE_0001299901-mRNA-1">
    <property type="protein sequence ID" value="HPBE_0001299901-mRNA-1"/>
    <property type="gene ID" value="HPBE_0001299901"/>
</dbReference>
<dbReference type="EMBL" id="UZAH01027729">
    <property type="protein sequence ID" value="VDO94500.1"/>
    <property type="molecule type" value="Genomic_DNA"/>
</dbReference>
<gene>
    <name evidence="1" type="ORF">HPBE_LOCUS13000</name>
</gene>
<organism evidence="2 3">
    <name type="scientific">Heligmosomoides polygyrus</name>
    <name type="common">Parasitic roundworm</name>
    <dbReference type="NCBI Taxonomy" id="6339"/>
    <lineage>
        <taxon>Eukaryota</taxon>
        <taxon>Metazoa</taxon>
        <taxon>Ecdysozoa</taxon>
        <taxon>Nematoda</taxon>
        <taxon>Chromadorea</taxon>
        <taxon>Rhabditida</taxon>
        <taxon>Rhabditina</taxon>
        <taxon>Rhabditomorpha</taxon>
        <taxon>Strongyloidea</taxon>
        <taxon>Heligmosomidae</taxon>
        <taxon>Heligmosomoides</taxon>
    </lineage>
</organism>
<dbReference type="Proteomes" id="UP000050761">
    <property type="component" value="Unassembled WGS sequence"/>
</dbReference>
<protein>
    <submittedName>
        <fullName evidence="3">Ig-like domain-containing protein</fullName>
    </submittedName>
</protein>
<evidence type="ECO:0000313" key="2">
    <source>
        <dbReference type="Proteomes" id="UP000050761"/>
    </source>
</evidence>
<evidence type="ECO:0000313" key="1">
    <source>
        <dbReference type="EMBL" id="VDO94500.1"/>
    </source>
</evidence>
<sequence length="383" mass="44228">MTSSDTAKVADNEEGALIKYDLSCAENPSVPAHELKPPTWKLPRSVWKSFPLDFVNVSAISIKQRERSRFSEDVYTLLSKARTTRLHLEFRRREDARMVVRTVRFHPDSLVSLRDMSKRRRDDNPIIRPNQLVNVRTIEYHGRMAILVKDLLAALDCNVVSLCTCEATPQEELWVEDVIEKHTVTRKTTNQLLIRNHETYALVRHEIELVVPVKDHDRSIVIDTKIVPYETVAPQHRPLIYTFKITPPRLQQVEECGAPRIKWWRMKEKEAAAISRVRLPTVTTVDETRKKVTEAIRQAARLELGSTKPGRRKVHKQTWLWTLRRPCESEGSREEVAVSCVSRRQDSRQLAELSEDEEGCKESRGSVHVRLSINLGIVRTDIP</sequence>
<accession>A0A3P7Z404</accession>
<evidence type="ECO:0000313" key="3">
    <source>
        <dbReference type="WBParaSite" id="HPBE_0001299901-mRNA-1"/>
    </source>
</evidence>
<name>A0A183FWX8_HELPZ</name>